<evidence type="ECO:0000256" key="1">
    <source>
        <dbReference type="ARBA" id="ARBA00004651"/>
    </source>
</evidence>
<sequence>MSDVIDAEQSSPAKTPAIIHHRWFEDVIAMLMGANLVALGVLFLNQMGMITGGTAGLSLFLHYKFGVQFGTIFFLINLPFYYLAIRRMGWEFSIKTFIAVAMVSFFSNIQNQFIHIEYLQPIYAALFGGCLFGAGFIILFRHKASLGGFNILALFIQDRTGLRAGWLLMACDVVIMLVSLSVISTYELVLSIICGLMLNLIIALNHRKDRYTV</sequence>
<comment type="subcellular location">
    <subcellularLocation>
        <location evidence="1">Cell membrane</location>
        <topology evidence="1">Multi-pass membrane protein</topology>
    </subcellularLocation>
</comment>
<dbReference type="PANTHER" id="PTHR33545">
    <property type="entry name" value="UPF0750 MEMBRANE PROTEIN YITT-RELATED"/>
    <property type="match status" value="1"/>
</dbReference>
<dbReference type="STRING" id="1918946.VPAL9027_01330"/>
<keyword evidence="2" id="KW-1003">Cell membrane</keyword>
<evidence type="ECO:0008006" key="9">
    <source>
        <dbReference type="Google" id="ProtNLM"/>
    </source>
</evidence>
<dbReference type="AlphaFoldDB" id="A0A1R4B371"/>
<dbReference type="InterPro" id="IPR003740">
    <property type="entry name" value="YitT"/>
</dbReference>
<evidence type="ECO:0000256" key="3">
    <source>
        <dbReference type="ARBA" id="ARBA00022692"/>
    </source>
</evidence>
<keyword evidence="4 6" id="KW-1133">Transmembrane helix</keyword>
<feature type="transmembrane region" description="Helical" evidence="6">
    <location>
        <begin position="65"/>
        <end position="85"/>
    </location>
</feature>
<feature type="transmembrane region" description="Helical" evidence="6">
    <location>
        <begin position="27"/>
        <end position="45"/>
    </location>
</feature>
<evidence type="ECO:0000256" key="6">
    <source>
        <dbReference type="SAM" id="Phobius"/>
    </source>
</evidence>
<dbReference type="PANTHER" id="PTHR33545:SF5">
    <property type="entry name" value="UPF0750 MEMBRANE PROTEIN YITT"/>
    <property type="match status" value="1"/>
</dbReference>
<dbReference type="GO" id="GO:0005886">
    <property type="term" value="C:plasma membrane"/>
    <property type="evidence" value="ECO:0007669"/>
    <property type="project" value="UniProtKB-SubCell"/>
</dbReference>
<gene>
    <name evidence="7" type="ORF">VPAL9027_01330</name>
</gene>
<protein>
    <recommendedName>
        <fullName evidence="9">YitT family protein</fullName>
    </recommendedName>
</protein>
<evidence type="ECO:0000256" key="5">
    <source>
        <dbReference type="ARBA" id="ARBA00023136"/>
    </source>
</evidence>
<dbReference type="Pfam" id="PF02588">
    <property type="entry name" value="YitT_membrane"/>
    <property type="match status" value="1"/>
</dbReference>
<keyword evidence="3 6" id="KW-0812">Transmembrane</keyword>
<dbReference type="Proteomes" id="UP000189475">
    <property type="component" value="Unassembled WGS sequence"/>
</dbReference>
<keyword evidence="5 6" id="KW-0472">Membrane</keyword>
<organism evidence="7 8">
    <name type="scientific">Vibrio palustris</name>
    <dbReference type="NCBI Taxonomy" id="1918946"/>
    <lineage>
        <taxon>Bacteria</taxon>
        <taxon>Pseudomonadati</taxon>
        <taxon>Pseudomonadota</taxon>
        <taxon>Gammaproteobacteria</taxon>
        <taxon>Vibrionales</taxon>
        <taxon>Vibrionaceae</taxon>
        <taxon>Vibrio</taxon>
    </lineage>
</organism>
<feature type="transmembrane region" description="Helical" evidence="6">
    <location>
        <begin position="122"/>
        <end position="140"/>
    </location>
</feature>
<evidence type="ECO:0000256" key="2">
    <source>
        <dbReference type="ARBA" id="ARBA00022475"/>
    </source>
</evidence>
<dbReference type="InterPro" id="IPR051461">
    <property type="entry name" value="UPF0750_membrane"/>
</dbReference>
<evidence type="ECO:0000256" key="4">
    <source>
        <dbReference type="ARBA" id="ARBA00022989"/>
    </source>
</evidence>
<feature type="transmembrane region" description="Helical" evidence="6">
    <location>
        <begin position="92"/>
        <end position="110"/>
    </location>
</feature>
<dbReference type="RefSeq" id="WP_162494401.1">
    <property type="nucleotide sequence ID" value="NZ_AP024887.1"/>
</dbReference>
<feature type="transmembrane region" description="Helical" evidence="6">
    <location>
        <begin position="188"/>
        <end position="205"/>
    </location>
</feature>
<accession>A0A1R4B371</accession>
<dbReference type="EMBL" id="FUFT01000002">
    <property type="protein sequence ID" value="SJL83364.1"/>
    <property type="molecule type" value="Genomic_DNA"/>
</dbReference>
<proteinExistence type="predicted"/>
<keyword evidence="8" id="KW-1185">Reference proteome</keyword>
<evidence type="ECO:0000313" key="7">
    <source>
        <dbReference type="EMBL" id="SJL83364.1"/>
    </source>
</evidence>
<name>A0A1R4B371_9VIBR</name>
<feature type="transmembrane region" description="Helical" evidence="6">
    <location>
        <begin position="161"/>
        <end position="182"/>
    </location>
</feature>
<reference evidence="7 8" key="1">
    <citation type="submission" date="2017-02" db="EMBL/GenBank/DDBJ databases">
        <authorList>
            <person name="Peterson S.W."/>
        </authorList>
    </citation>
    <scope>NUCLEOTIDE SEQUENCE [LARGE SCALE GENOMIC DNA]</scope>
    <source>
        <strain evidence="7 8">CECT 9027</strain>
    </source>
</reference>
<evidence type="ECO:0000313" key="8">
    <source>
        <dbReference type="Proteomes" id="UP000189475"/>
    </source>
</evidence>